<dbReference type="PANTHER" id="PTHR15835">
    <property type="entry name" value="NUCLEAR-INTERACTING PARTNER OF ALK"/>
    <property type="match status" value="1"/>
</dbReference>
<evidence type="ECO:0000313" key="9">
    <source>
        <dbReference type="EMBL" id="CDO54289.1"/>
    </source>
</evidence>
<dbReference type="InterPro" id="IPR012935">
    <property type="entry name" value="NuBaID_N"/>
</dbReference>
<protein>
    <recommendedName>
        <fullName evidence="11">C3HC-type domain-containing protein</fullName>
    </recommendedName>
</protein>
<dbReference type="STRING" id="1173061.A0A0J9XAT0"/>
<evidence type="ECO:0000256" key="3">
    <source>
        <dbReference type="ARBA" id="ARBA00022771"/>
    </source>
</evidence>
<evidence type="ECO:0008006" key="11">
    <source>
        <dbReference type="Google" id="ProtNLM"/>
    </source>
</evidence>
<reference evidence="9" key="1">
    <citation type="submission" date="2014-03" db="EMBL/GenBank/DDBJ databases">
        <authorList>
            <person name="Casaregola S."/>
        </authorList>
    </citation>
    <scope>NUCLEOTIDE SEQUENCE [LARGE SCALE GENOMIC DNA]</scope>
    <source>
        <strain evidence="9">CLIB 918</strain>
    </source>
</reference>
<dbReference type="Proteomes" id="UP000242525">
    <property type="component" value="Unassembled WGS sequence"/>
</dbReference>
<feature type="domain" description="C3HC-type" evidence="7">
    <location>
        <begin position="51"/>
        <end position="150"/>
    </location>
</feature>
<evidence type="ECO:0000259" key="7">
    <source>
        <dbReference type="Pfam" id="PF07967"/>
    </source>
</evidence>
<evidence type="ECO:0000256" key="5">
    <source>
        <dbReference type="ARBA" id="ARBA00023242"/>
    </source>
</evidence>
<dbReference type="OrthoDB" id="2592092at2759"/>
<name>A0A0J9XAT0_GEOCN</name>
<evidence type="ECO:0000256" key="1">
    <source>
        <dbReference type="ARBA" id="ARBA00004123"/>
    </source>
</evidence>
<feature type="domain" description="NuBaID C-terminal" evidence="8">
    <location>
        <begin position="236"/>
        <end position="286"/>
    </location>
</feature>
<dbReference type="PANTHER" id="PTHR15835:SF6">
    <property type="entry name" value="ZINC FINGER C3HC-TYPE PROTEIN 1"/>
    <property type="match status" value="1"/>
</dbReference>
<comment type="caution">
    <text evidence="9">The sequence shown here is derived from an EMBL/GenBank/DDBJ whole genome shotgun (WGS) entry which is preliminary data.</text>
</comment>
<keyword evidence="10" id="KW-1185">Reference proteome</keyword>
<accession>A0A0J9XAT0</accession>
<dbReference type="GO" id="GO:0008270">
    <property type="term" value="F:zinc ion binding"/>
    <property type="evidence" value="ECO:0007669"/>
    <property type="project" value="UniProtKB-KW"/>
</dbReference>
<comment type="subcellular location">
    <subcellularLocation>
        <location evidence="1">Nucleus</location>
    </subcellularLocation>
</comment>
<evidence type="ECO:0000259" key="8">
    <source>
        <dbReference type="Pfam" id="PF08600"/>
    </source>
</evidence>
<organism evidence="9 10">
    <name type="scientific">Geotrichum candidum</name>
    <name type="common">Oospora lactis</name>
    <name type="synonym">Dipodascus geotrichum</name>
    <dbReference type="NCBI Taxonomy" id="1173061"/>
    <lineage>
        <taxon>Eukaryota</taxon>
        <taxon>Fungi</taxon>
        <taxon>Dikarya</taxon>
        <taxon>Ascomycota</taxon>
        <taxon>Saccharomycotina</taxon>
        <taxon>Dipodascomycetes</taxon>
        <taxon>Dipodascales</taxon>
        <taxon>Dipodascaceae</taxon>
        <taxon>Geotrichum</taxon>
    </lineage>
</organism>
<evidence type="ECO:0000313" key="10">
    <source>
        <dbReference type="Proteomes" id="UP000242525"/>
    </source>
</evidence>
<dbReference type="Pfam" id="PF08600">
    <property type="entry name" value="NuBaID_C"/>
    <property type="match status" value="1"/>
</dbReference>
<sequence length="402" mass="45289">MSINNAPPSTLKRKLTALIEATTPIKKRVCSTATFASDSPEKQSSRSTYNPWSRPQLLSRLSTFKSCYWETEDQYGVGLTPIDCVQLGWVCVGFMMLKCVQCGSLLSVKLPTVEIDGDTSVYEKVCARYRKDILVNHHRQGCLWRLQNHQKASDVDSAQKGLYYDGLSITADVITQLQEDYKKLVEYSKVLPEPAKNDDEKLFEDETKNLFKTRLLGIPQSSSPAFTESEAAIDYVLHGWEIFTAGEAVFVKCSSCFRKVLLLNQGKPVFKNRQINLVEEHKSYCSILISWPQTLRKFFQLSSTLANNEPHSLHANLKCDDSSNSNGFNDTDENGKSTIDRAERLKRIKNIFTSPVKTKPTTPVRAARSPLNELFSAPLVRSTSSAPDSILETPTKERKRLD</sequence>
<keyword evidence="2" id="KW-0479">Metal-binding</keyword>
<dbReference type="Pfam" id="PF07967">
    <property type="entry name" value="zf-C3HC"/>
    <property type="match status" value="1"/>
</dbReference>
<feature type="region of interest" description="Disordered" evidence="6">
    <location>
        <begin position="376"/>
        <end position="402"/>
    </location>
</feature>
<dbReference type="InterPro" id="IPR013909">
    <property type="entry name" value="NuBaID_C"/>
</dbReference>
<evidence type="ECO:0000256" key="2">
    <source>
        <dbReference type="ARBA" id="ARBA00022723"/>
    </source>
</evidence>
<dbReference type="AlphaFoldDB" id="A0A0J9XAT0"/>
<keyword evidence="4" id="KW-0862">Zinc</keyword>
<dbReference type="GO" id="GO:0005634">
    <property type="term" value="C:nucleus"/>
    <property type="evidence" value="ECO:0007669"/>
    <property type="project" value="UniProtKB-SubCell"/>
</dbReference>
<keyword evidence="5" id="KW-0539">Nucleus</keyword>
<dbReference type="EMBL" id="CCBN010000007">
    <property type="protein sequence ID" value="CDO54289.1"/>
    <property type="molecule type" value="Genomic_DNA"/>
</dbReference>
<proteinExistence type="predicted"/>
<feature type="region of interest" description="Disordered" evidence="6">
    <location>
        <begin position="317"/>
        <end position="339"/>
    </location>
</feature>
<evidence type="ECO:0000256" key="4">
    <source>
        <dbReference type="ARBA" id="ARBA00022833"/>
    </source>
</evidence>
<evidence type="ECO:0000256" key="6">
    <source>
        <dbReference type="SAM" id="MobiDB-lite"/>
    </source>
</evidence>
<keyword evidence="3" id="KW-0863">Zinc-finger</keyword>
<gene>
    <name evidence="9" type="ORF">BN980_GECA07s02298g</name>
</gene>